<accession>A0A5B7YGK0</accession>
<dbReference type="InterPro" id="IPR022529">
    <property type="entry name" value="DUF3530"/>
</dbReference>
<protein>
    <submittedName>
        <fullName evidence="1">DUF3530 family protein</fullName>
    </submittedName>
</protein>
<dbReference type="AlphaFoldDB" id="A0A5B7YGK0"/>
<dbReference type="KEGG" id="salk:FBQ74_14675"/>
<organism evidence="1 2">
    <name type="scientific">Salinimonas iocasae</name>
    <dbReference type="NCBI Taxonomy" id="2572577"/>
    <lineage>
        <taxon>Bacteria</taxon>
        <taxon>Pseudomonadati</taxon>
        <taxon>Pseudomonadota</taxon>
        <taxon>Gammaproteobacteria</taxon>
        <taxon>Alteromonadales</taxon>
        <taxon>Alteromonadaceae</taxon>
        <taxon>Alteromonas/Salinimonas group</taxon>
        <taxon>Salinimonas</taxon>
    </lineage>
</organism>
<proteinExistence type="predicted"/>
<sequence length="247" mass="27253">MARYSEQERISFLAGDEEQIALNFPPTATLKRGVAVVLAETGYQGLTLQSGSALARRMRRWGWHVVVVPVKFDSEAEQSNQASTPTAYTDNTGQWLQAETWQTHLRLVTAGIFSQFADEPGYKLVVCQGMTAAQLLNLNAQQKVSAPDSYIVIAPFWPEASQNQQIASWIADTAVPVLDIAGGLANHWSAKTMALRNDSAQSGLKMHYRQRQLPESAAGISGIPGHTSPFISRLSKEIYGWTRYLGW</sequence>
<keyword evidence="2" id="KW-1185">Reference proteome</keyword>
<dbReference type="Proteomes" id="UP000304912">
    <property type="component" value="Chromosome"/>
</dbReference>
<evidence type="ECO:0000313" key="1">
    <source>
        <dbReference type="EMBL" id="QCZ94635.1"/>
    </source>
</evidence>
<gene>
    <name evidence="1" type="ORF">FBQ74_14675</name>
</gene>
<dbReference type="Pfam" id="PF12048">
    <property type="entry name" value="DUF3530"/>
    <property type="match status" value="1"/>
</dbReference>
<dbReference type="EMBL" id="CP039852">
    <property type="protein sequence ID" value="QCZ94635.1"/>
    <property type="molecule type" value="Genomic_DNA"/>
</dbReference>
<reference evidence="1 2" key="1">
    <citation type="submission" date="2019-04" db="EMBL/GenBank/DDBJ databases">
        <title>Salinimonas iocasae sp. nov., a halophilic bacterium isolated from the outer tube casing of tubeworms in Okinawa Trough.</title>
        <authorList>
            <person name="Zhang H."/>
            <person name="Wang H."/>
            <person name="Li C."/>
        </authorList>
    </citation>
    <scope>NUCLEOTIDE SEQUENCE [LARGE SCALE GENOMIC DNA]</scope>
    <source>
        <strain evidence="1 2">KX18D6</strain>
    </source>
</reference>
<dbReference type="OrthoDB" id="9776279at2"/>
<name>A0A5B7YGK0_9ALTE</name>
<evidence type="ECO:0000313" key="2">
    <source>
        <dbReference type="Proteomes" id="UP000304912"/>
    </source>
</evidence>